<evidence type="ECO:0000313" key="1">
    <source>
        <dbReference type="EMBL" id="UXE62539.1"/>
    </source>
</evidence>
<dbReference type="KEGG" id="wna:KA717_07200"/>
<name>A0A977KZ23_9CYAN</name>
<accession>A0A977KZ23</accession>
<sequence>MITISLKEAQAQLPDLIHNLKLGEELLITDNDRLLAKLVGQSSTPSQRPGPGLCKGMITIVVDDEEHLQEFAEYLP</sequence>
<proteinExistence type="predicted"/>
<reference evidence="1" key="1">
    <citation type="submission" date="2021-04" db="EMBL/GenBank/DDBJ databases">
        <title>Genome sequence of Woronichinia naegeliana from Washington state freshwater lake bloom.</title>
        <authorList>
            <person name="Dreher T.W."/>
        </authorList>
    </citation>
    <scope>NUCLEOTIDE SEQUENCE</scope>
    <source>
        <strain evidence="1">WA131</strain>
    </source>
</reference>
<dbReference type="Proteomes" id="UP001065613">
    <property type="component" value="Chromosome"/>
</dbReference>
<organism evidence="1">
    <name type="scientific">Woronichinia naegeliana WA131</name>
    <dbReference type="NCBI Taxonomy" id="2824559"/>
    <lineage>
        <taxon>Bacteria</taxon>
        <taxon>Bacillati</taxon>
        <taxon>Cyanobacteriota</taxon>
        <taxon>Cyanophyceae</taxon>
        <taxon>Synechococcales</taxon>
        <taxon>Coelosphaeriaceae</taxon>
        <taxon>Woronichinia</taxon>
    </lineage>
</organism>
<dbReference type="AlphaFoldDB" id="A0A977KZ23"/>
<protein>
    <submittedName>
        <fullName evidence="1">Type II toxin-antitoxin system prevent-host-death family antitoxin</fullName>
    </submittedName>
</protein>
<dbReference type="EMBL" id="CP073041">
    <property type="protein sequence ID" value="UXE62539.1"/>
    <property type="molecule type" value="Genomic_DNA"/>
</dbReference>
<gene>
    <name evidence="1" type="ORF">KA717_07200</name>
</gene>